<keyword evidence="7 12" id="KW-1133">Transmembrane helix</keyword>
<organism evidence="14 15">
    <name type="scientific">Bifidobacterium [indicum] DSM 20214 = LMG 11587</name>
    <dbReference type="NCBI Taxonomy" id="1341694"/>
    <lineage>
        <taxon>Bacteria</taxon>
        <taxon>Bacillati</taxon>
        <taxon>Actinomycetota</taxon>
        <taxon>Actinomycetes</taxon>
        <taxon>Bifidobacteriales</taxon>
        <taxon>Bifidobacteriaceae</taxon>
        <taxon>Bifidobacterium</taxon>
    </lineage>
</organism>
<dbReference type="FunFam" id="1.20.1250.20:FF:000001">
    <property type="entry name" value="Dicarboxylate MFS transporter"/>
    <property type="match status" value="1"/>
</dbReference>
<feature type="transmembrane region" description="Helical" evidence="12">
    <location>
        <begin position="106"/>
        <end position="126"/>
    </location>
</feature>
<dbReference type="PANTHER" id="PTHR43528">
    <property type="entry name" value="ALPHA-KETOGLUTARATE PERMEASE"/>
    <property type="match status" value="1"/>
</dbReference>
<feature type="transmembrane region" description="Helical" evidence="12">
    <location>
        <begin position="330"/>
        <end position="350"/>
    </location>
</feature>
<dbReference type="GO" id="GO:0015293">
    <property type="term" value="F:symporter activity"/>
    <property type="evidence" value="ECO:0007669"/>
    <property type="project" value="UniProtKB-KW"/>
</dbReference>
<evidence type="ECO:0000256" key="4">
    <source>
        <dbReference type="ARBA" id="ARBA00022475"/>
    </source>
</evidence>
<dbReference type="InterPro" id="IPR036259">
    <property type="entry name" value="MFS_trans_sf"/>
</dbReference>
<evidence type="ECO:0000256" key="2">
    <source>
        <dbReference type="ARBA" id="ARBA00008240"/>
    </source>
</evidence>
<dbReference type="SUPFAM" id="SSF103473">
    <property type="entry name" value="MFS general substrate transporter"/>
    <property type="match status" value="1"/>
</dbReference>
<keyword evidence="4" id="KW-1003">Cell membrane</keyword>
<feature type="transmembrane region" description="Helical" evidence="12">
    <location>
        <begin position="165"/>
        <end position="182"/>
    </location>
</feature>
<evidence type="ECO:0000256" key="3">
    <source>
        <dbReference type="ARBA" id="ARBA00022448"/>
    </source>
</evidence>
<feature type="transmembrane region" description="Helical" evidence="12">
    <location>
        <begin position="387"/>
        <end position="414"/>
    </location>
</feature>
<feature type="compositionally biased region" description="Polar residues" evidence="11">
    <location>
        <begin position="1"/>
        <end position="19"/>
    </location>
</feature>
<sequence>MMAQEESSSTDGNNLNSKQGHGRGGKTGPAAKGRTRKRNQHPHRSWNQRLHLTDINVVDASTLKRAIAGTVVGNFMEWYDVGVYGYLAVTIGRVFLSDASDAIQRLFSLGVFAVTFIARPLGGVVLGQLGDKLGRQRILAFTLLSMSAATLLIGVLPGYAAVGPLAPILLILLKLVQGFSTGGEYAGASTMVTEYAPDRHRGFFASLLDVGSYLGYAFGAGLVSLLEFQLSPEAMLAWGWRIPFIIALPLAGIAVYFRAKVQDTPAFEQAQAVTDEKTKSEHKGLGDLIRGYWKELLMAFILVAAANTLSYTLTAYMPTYLTGTLHYNTAQANLLSLPVLLLVAFCIPITGALSDRFGRKKVLFMGAFTGLCLSLPAFRILEQSTTGAVFAGLVLLAIPVIFFVANLASTLPALFPTASRYGGMGLSYNLAVAVFGGTAPVIMEGLVTATGKGLAPAYWIMFTSVCGLVTVLFLAETARKPMPGTLPTVLNRQEARDLVATQDQNPDLDVKAIIKDAEENGTRKTPEMLKAEARKALGTKQSAGADRSTKPAKA</sequence>
<feature type="transmembrane region" description="Helical" evidence="12">
    <location>
        <begin position="362"/>
        <end position="381"/>
    </location>
</feature>
<dbReference type="PROSITE" id="PS00216">
    <property type="entry name" value="SUGAR_TRANSPORT_1"/>
    <property type="match status" value="1"/>
</dbReference>
<dbReference type="PANTHER" id="PTHR43528:SF1">
    <property type="entry name" value="ALPHA-KETOGLUTARATE PERMEASE"/>
    <property type="match status" value="1"/>
</dbReference>
<comment type="subcellular location">
    <subcellularLocation>
        <location evidence="1">Cell membrane</location>
        <topology evidence="1">Multi-pass membrane protein</topology>
    </subcellularLocation>
</comment>
<evidence type="ECO:0000256" key="10">
    <source>
        <dbReference type="ARBA" id="ARBA00039918"/>
    </source>
</evidence>
<comment type="similarity">
    <text evidence="2">Belongs to the major facilitator superfamily. Metabolite:H+ Symporter (MHS) family (TC 2.A.1.6) family.</text>
</comment>
<dbReference type="Proteomes" id="UP000028569">
    <property type="component" value="Chromosome"/>
</dbReference>
<keyword evidence="15" id="KW-1185">Reference proteome</keyword>
<evidence type="ECO:0000256" key="9">
    <source>
        <dbReference type="ARBA" id="ARBA00037295"/>
    </source>
</evidence>
<keyword evidence="3" id="KW-0813">Transport</keyword>
<dbReference type="GO" id="GO:0005886">
    <property type="term" value="C:plasma membrane"/>
    <property type="evidence" value="ECO:0007669"/>
    <property type="project" value="UniProtKB-SubCell"/>
</dbReference>
<feature type="transmembrane region" description="Helical" evidence="12">
    <location>
        <begin position="138"/>
        <end position="159"/>
    </location>
</feature>
<comment type="function">
    <text evidence="9">May be a proton symporter involved in the uptake of osmolytes such as proline and glycine betaine.</text>
</comment>
<feature type="compositionally biased region" description="Basic residues" evidence="11">
    <location>
        <begin position="33"/>
        <end position="46"/>
    </location>
</feature>
<evidence type="ECO:0000256" key="8">
    <source>
        <dbReference type="ARBA" id="ARBA00023136"/>
    </source>
</evidence>
<evidence type="ECO:0000256" key="5">
    <source>
        <dbReference type="ARBA" id="ARBA00022692"/>
    </source>
</evidence>
<accession>A0A087VW77</accession>
<evidence type="ECO:0000256" key="12">
    <source>
        <dbReference type="SAM" id="Phobius"/>
    </source>
</evidence>
<feature type="compositionally biased region" description="Basic and acidic residues" evidence="11">
    <location>
        <begin position="517"/>
        <end position="535"/>
    </location>
</feature>
<evidence type="ECO:0000256" key="1">
    <source>
        <dbReference type="ARBA" id="ARBA00004651"/>
    </source>
</evidence>
<reference evidence="14 15" key="1">
    <citation type="journal article" date="2014" name="Appl. Environ. Microbiol.">
        <title>Genomic encyclopedia of type strains of the genus Bifidobacterium.</title>
        <authorList>
            <person name="Milani C."/>
            <person name="Lugli G.A."/>
            <person name="Duranti S."/>
            <person name="Turroni F."/>
            <person name="Bottacini F."/>
            <person name="Mangifesta M."/>
            <person name="Sanchez B."/>
            <person name="Viappiani A."/>
            <person name="Mancabelli L."/>
            <person name="Taminiau B."/>
            <person name="Delcenserie V."/>
            <person name="Barrangou R."/>
            <person name="Margolles A."/>
            <person name="van Sinderen D."/>
            <person name="Ventura M."/>
        </authorList>
    </citation>
    <scope>NUCLEOTIDE SEQUENCE [LARGE SCALE GENOMIC DNA]</scope>
    <source>
        <strain evidence="14 15">LMG 11587</strain>
    </source>
</reference>
<dbReference type="InterPro" id="IPR005829">
    <property type="entry name" value="Sugar_transporter_CS"/>
</dbReference>
<protein>
    <recommendedName>
        <fullName evidence="10">Putative proline/betaine transporter</fullName>
    </recommendedName>
</protein>
<name>A0A087VW77_9BIFI</name>
<dbReference type="AlphaFoldDB" id="A0A087VW77"/>
<keyword evidence="8 12" id="KW-0472">Membrane</keyword>
<dbReference type="PROSITE" id="PS50850">
    <property type="entry name" value="MFS"/>
    <property type="match status" value="1"/>
</dbReference>
<keyword evidence="5 12" id="KW-0812">Transmembrane</keyword>
<dbReference type="InterPro" id="IPR020846">
    <property type="entry name" value="MFS_dom"/>
</dbReference>
<feature type="region of interest" description="Disordered" evidence="11">
    <location>
        <begin position="517"/>
        <end position="554"/>
    </location>
</feature>
<evidence type="ECO:0000256" key="11">
    <source>
        <dbReference type="SAM" id="MobiDB-lite"/>
    </source>
</evidence>
<dbReference type="InterPro" id="IPR051084">
    <property type="entry name" value="H+-coupled_symporters"/>
</dbReference>
<feature type="transmembrane region" description="Helical" evidence="12">
    <location>
        <begin position="296"/>
        <end position="318"/>
    </location>
</feature>
<feature type="transmembrane region" description="Helical" evidence="12">
    <location>
        <begin position="238"/>
        <end position="257"/>
    </location>
</feature>
<keyword evidence="6" id="KW-0769">Symport</keyword>
<evidence type="ECO:0000313" key="15">
    <source>
        <dbReference type="Proteomes" id="UP000028569"/>
    </source>
</evidence>
<evidence type="ECO:0000313" key="14">
    <source>
        <dbReference type="EMBL" id="AIC92573.1"/>
    </source>
</evidence>
<feature type="transmembrane region" description="Helical" evidence="12">
    <location>
        <begin position="426"/>
        <end position="443"/>
    </location>
</feature>
<gene>
    <name evidence="14" type="ORF">BINDI_1319</name>
</gene>
<dbReference type="InterPro" id="IPR005828">
    <property type="entry name" value="MFS_sugar_transport-like"/>
</dbReference>
<feature type="transmembrane region" description="Helical" evidence="12">
    <location>
        <begin position="203"/>
        <end position="226"/>
    </location>
</feature>
<dbReference type="EMBL" id="CP006018">
    <property type="protein sequence ID" value="AIC92573.1"/>
    <property type="molecule type" value="Genomic_DNA"/>
</dbReference>
<feature type="domain" description="Major facilitator superfamily (MFS) profile" evidence="13">
    <location>
        <begin position="66"/>
        <end position="479"/>
    </location>
</feature>
<dbReference type="KEGG" id="bii:BINDI_1319"/>
<evidence type="ECO:0000256" key="7">
    <source>
        <dbReference type="ARBA" id="ARBA00022989"/>
    </source>
</evidence>
<feature type="region of interest" description="Disordered" evidence="11">
    <location>
        <begin position="1"/>
        <end position="46"/>
    </location>
</feature>
<evidence type="ECO:0000256" key="6">
    <source>
        <dbReference type="ARBA" id="ARBA00022847"/>
    </source>
</evidence>
<dbReference type="Gene3D" id="1.20.1250.20">
    <property type="entry name" value="MFS general substrate transporter like domains"/>
    <property type="match status" value="2"/>
</dbReference>
<feature type="transmembrane region" description="Helical" evidence="12">
    <location>
        <begin position="455"/>
        <end position="475"/>
    </location>
</feature>
<dbReference type="RefSeq" id="WP_033491255.1">
    <property type="nucleotide sequence ID" value="NZ_CP006018.1"/>
</dbReference>
<dbReference type="Pfam" id="PF00083">
    <property type="entry name" value="Sugar_tr"/>
    <property type="match status" value="1"/>
</dbReference>
<evidence type="ECO:0000259" key="13">
    <source>
        <dbReference type="PROSITE" id="PS50850"/>
    </source>
</evidence>
<proteinExistence type="inferred from homology"/>
<dbReference type="HOGENOM" id="CLU_001265_39_0_11"/>